<dbReference type="GO" id="GO:0045047">
    <property type="term" value="P:protein targeting to ER"/>
    <property type="evidence" value="ECO:0007669"/>
    <property type="project" value="TreeGrafter"/>
</dbReference>
<feature type="transmembrane region" description="Helical" evidence="10">
    <location>
        <begin position="40"/>
        <end position="58"/>
    </location>
</feature>
<comment type="similarity">
    <text evidence="2">Belongs to the SPCS2 family.</text>
</comment>
<evidence type="ECO:0000313" key="12">
    <source>
        <dbReference type="Proteomes" id="UP000664534"/>
    </source>
</evidence>
<evidence type="ECO:0000256" key="3">
    <source>
        <dbReference type="ARBA" id="ARBA00017057"/>
    </source>
</evidence>
<evidence type="ECO:0000256" key="4">
    <source>
        <dbReference type="ARBA" id="ARBA00022692"/>
    </source>
</evidence>
<dbReference type="PANTHER" id="PTHR13085">
    <property type="entry name" value="MICROSOMAL SIGNAL PEPTIDASE 25 KDA SUBUNIT"/>
    <property type="match status" value="1"/>
</dbReference>
<accession>A0A8H3G780</accession>
<dbReference type="OrthoDB" id="29558at2759"/>
<proteinExistence type="inferred from homology"/>
<evidence type="ECO:0000256" key="5">
    <source>
        <dbReference type="ARBA" id="ARBA00022824"/>
    </source>
</evidence>
<evidence type="ECO:0000256" key="7">
    <source>
        <dbReference type="ARBA" id="ARBA00023136"/>
    </source>
</evidence>
<evidence type="ECO:0000256" key="6">
    <source>
        <dbReference type="ARBA" id="ARBA00022989"/>
    </source>
</evidence>
<evidence type="ECO:0000256" key="8">
    <source>
        <dbReference type="ARBA" id="ARBA00045608"/>
    </source>
</evidence>
<evidence type="ECO:0000256" key="10">
    <source>
        <dbReference type="SAM" id="Phobius"/>
    </source>
</evidence>
<keyword evidence="12" id="KW-1185">Reference proteome</keyword>
<gene>
    <name evidence="11" type="ORF">IMSHALPRED_000681</name>
</gene>
<dbReference type="EMBL" id="CAJPDT010000105">
    <property type="protein sequence ID" value="CAF9938127.1"/>
    <property type="molecule type" value="Genomic_DNA"/>
</dbReference>
<name>A0A8H3G780_9LECA</name>
<dbReference type="AlphaFoldDB" id="A0A8H3G780"/>
<dbReference type="Pfam" id="PF06703">
    <property type="entry name" value="SPC25"/>
    <property type="match status" value="1"/>
</dbReference>
<dbReference type="GO" id="GO:0005787">
    <property type="term" value="C:signal peptidase complex"/>
    <property type="evidence" value="ECO:0007669"/>
    <property type="project" value="InterPro"/>
</dbReference>
<evidence type="ECO:0000313" key="11">
    <source>
        <dbReference type="EMBL" id="CAF9938127.1"/>
    </source>
</evidence>
<protein>
    <recommendedName>
        <fullName evidence="3">Signal peptidase complex subunit 2</fullName>
    </recommendedName>
</protein>
<reference evidence="11" key="1">
    <citation type="submission" date="2021-03" db="EMBL/GenBank/DDBJ databases">
        <authorList>
            <person name="Tagirdzhanova G."/>
        </authorList>
    </citation>
    <scope>NUCLEOTIDE SEQUENCE</scope>
</reference>
<feature type="transmembrane region" description="Helical" evidence="10">
    <location>
        <begin position="70"/>
        <end position="90"/>
    </location>
</feature>
<dbReference type="PANTHER" id="PTHR13085:SF0">
    <property type="entry name" value="SIGNAL PEPTIDASE COMPLEX SUBUNIT 2"/>
    <property type="match status" value="1"/>
</dbReference>
<dbReference type="GO" id="GO:0006465">
    <property type="term" value="P:signal peptide processing"/>
    <property type="evidence" value="ECO:0007669"/>
    <property type="project" value="InterPro"/>
</dbReference>
<comment type="caution">
    <text evidence="11">The sequence shown here is derived from an EMBL/GenBank/DDBJ whole genome shotgun (WGS) entry which is preliminary data.</text>
</comment>
<dbReference type="InterPro" id="IPR009582">
    <property type="entry name" value="Spc2/SPCS2"/>
</dbReference>
<comment type="function">
    <text evidence="8">Component of the signal peptidase complex (SPC) which catalyzes the cleavage of N-terminal signal sequences from nascent proteins as they are translocated into the lumen of the endoplasmic reticulum. Enhances the enzymatic activity of SPC and facilitates the interactions between different components of the translocation site.</text>
</comment>
<evidence type="ECO:0000256" key="1">
    <source>
        <dbReference type="ARBA" id="ARBA00004477"/>
    </source>
</evidence>
<keyword evidence="6 10" id="KW-1133">Transmembrane helix</keyword>
<feature type="region of interest" description="Disordered" evidence="9">
    <location>
        <begin position="177"/>
        <end position="230"/>
    </location>
</feature>
<evidence type="ECO:0000256" key="2">
    <source>
        <dbReference type="ARBA" id="ARBA00007324"/>
    </source>
</evidence>
<sequence>MAATKIAVYSVPDLKNTTDDALPNYLTSLKFKQSHFLTDVRLALGYSAVVIAAITFYADYKLGWDKTKYWTFWAVLLYFTLNGALTFWIWGVEKGKVFAGEVDHPSVGRKSLSIASSVAKYTPIYNITVEYTNAEGETKTLRLSSPFTRWFDNDGFFVARPFQQWLASEIPLIGQVDPKNKGGDAKAAGSANGKSEVAVPVEQEKYDTPKKTTSSDAAPTGTKSRRGKRG</sequence>
<dbReference type="Proteomes" id="UP000664534">
    <property type="component" value="Unassembled WGS sequence"/>
</dbReference>
<comment type="subcellular location">
    <subcellularLocation>
        <location evidence="1">Endoplasmic reticulum membrane</location>
        <topology evidence="1">Multi-pass membrane protein</topology>
    </subcellularLocation>
</comment>
<organism evidence="11 12">
    <name type="scientific">Imshaugia aleurites</name>
    <dbReference type="NCBI Taxonomy" id="172621"/>
    <lineage>
        <taxon>Eukaryota</taxon>
        <taxon>Fungi</taxon>
        <taxon>Dikarya</taxon>
        <taxon>Ascomycota</taxon>
        <taxon>Pezizomycotina</taxon>
        <taxon>Lecanoromycetes</taxon>
        <taxon>OSLEUM clade</taxon>
        <taxon>Lecanoromycetidae</taxon>
        <taxon>Lecanorales</taxon>
        <taxon>Lecanorineae</taxon>
        <taxon>Parmeliaceae</taxon>
        <taxon>Imshaugia</taxon>
    </lineage>
</organism>
<keyword evidence="7 10" id="KW-0472">Membrane</keyword>
<keyword evidence="4 10" id="KW-0812">Transmembrane</keyword>
<keyword evidence="5" id="KW-0256">Endoplasmic reticulum</keyword>
<evidence type="ECO:0000256" key="9">
    <source>
        <dbReference type="SAM" id="MobiDB-lite"/>
    </source>
</evidence>